<dbReference type="EMBL" id="CP093351">
    <property type="protein sequence ID" value="WOH13858.1"/>
    <property type="molecule type" value="Genomic_DNA"/>
</dbReference>
<dbReference type="AlphaFoldDB" id="A0A175YCT7"/>
<proteinExistence type="predicted"/>
<reference evidence="2" key="2">
    <citation type="submission" date="2022-03" db="EMBL/GenBank/DDBJ databases">
        <title>Draft title - Genomic analysis of global carrot germplasm unveils the trajectory of domestication and the origin of high carotenoid orange carrot.</title>
        <authorList>
            <person name="Iorizzo M."/>
            <person name="Ellison S."/>
            <person name="Senalik D."/>
            <person name="Macko-Podgorni A."/>
            <person name="Grzebelus D."/>
            <person name="Bostan H."/>
            <person name="Rolling W."/>
            <person name="Curaba J."/>
            <person name="Simon P."/>
        </authorList>
    </citation>
    <scope>NUCLEOTIDE SEQUENCE</scope>
    <source>
        <tissue evidence="2">Leaf</tissue>
    </source>
</reference>
<evidence type="ECO:0000313" key="1">
    <source>
        <dbReference type="EMBL" id="KZM81426.1"/>
    </source>
</evidence>
<organism evidence="1">
    <name type="scientific">Daucus carota subsp. sativus</name>
    <name type="common">Carrot</name>
    <dbReference type="NCBI Taxonomy" id="79200"/>
    <lineage>
        <taxon>Eukaryota</taxon>
        <taxon>Viridiplantae</taxon>
        <taxon>Streptophyta</taxon>
        <taxon>Embryophyta</taxon>
        <taxon>Tracheophyta</taxon>
        <taxon>Spermatophyta</taxon>
        <taxon>Magnoliopsida</taxon>
        <taxon>eudicotyledons</taxon>
        <taxon>Gunneridae</taxon>
        <taxon>Pentapetalae</taxon>
        <taxon>asterids</taxon>
        <taxon>campanulids</taxon>
        <taxon>Apiales</taxon>
        <taxon>Apiaceae</taxon>
        <taxon>Apioideae</taxon>
        <taxon>Scandiceae</taxon>
        <taxon>Daucinae</taxon>
        <taxon>Daucus</taxon>
        <taxon>Daucus sect. Daucus</taxon>
    </lineage>
</organism>
<dbReference type="Proteomes" id="UP000077755">
    <property type="component" value="Chromosome 9"/>
</dbReference>
<gene>
    <name evidence="1" type="ORF">DCAR_029039</name>
    <name evidence="2" type="ORF">DCAR_0933370</name>
</gene>
<reference evidence="1" key="1">
    <citation type="journal article" date="2016" name="Nat. Genet.">
        <title>A high-quality carrot genome assembly provides new insights into carotenoid accumulation and asterid genome evolution.</title>
        <authorList>
            <person name="Iorizzo M."/>
            <person name="Ellison S."/>
            <person name="Senalik D."/>
            <person name="Zeng P."/>
            <person name="Satapoomin P."/>
            <person name="Huang J."/>
            <person name="Bowman M."/>
            <person name="Iovene M."/>
            <person name="Sanseverino W."/>
            <person name="Cavagnaro P."/>
            <person name="Yildiz M."/>
            <person name="Macko-Podgorni A."/>
            <person name="Moranska E."/>
            <person name="Grzebelus E."/>
            <person name="Grzebelus D."/>
            <person name="Ashrafi H."/>
            <person name="Zheng Z."/>
            <person name="Cheng S."/>
            <person name="Spooner D."/>
            <person name="Van Deynze A."/>
            <person name="Simon P."/>
        </authorList>
    </citation>
    <scope>NUCLEOTIDE SEQUENCE [LARGE SCALE GENOMIC DNA]</scope>
    <source>
        <tissue evidence="1">Leaf</tissue>
    </source>
</reference>
<sequence>MEFMWDIPDQDAYKINIHCEISDVPSPVGNTVAIASIIRGPTGDKCWGMEGPANNLTLELVNNYEHGLVDELVNLYKEAALKIEREAIRT</sequence>
<dbReference type="Gramene" id="KZM81426">
    <property type="protein sequence ID" value="KZM81426"/>
    <property type="gene ID" value="DCAR_029039"/>
</dbReference>
<name>A0A175YCT7_DAUCS</name>
<evidence type="ECO:0000313" key="2">
    <source>
        <dbReference type="EMBL" id="WOH13858.1"/>
    </source>
</evidence>
<protein>
    <submittedName>
        <fullName evidence="1">Uncharacterized protein</fullName>
    </submittedName>
</protein>
<evidence type="ECO:0000313" key="3">
    <source>
        <dbReference type="Proteomes" id="UP000077755"/>
    </source>
</evidence>
<dbReference type="EMBL" id="LNRQ01000009">
    <property type="protein sequence ID" value="KZM81426.1"/>
    <property type="molecule type" value="Genomic_DNA"/>
</dbReference>
<keyword evidence="3" id="KW-1185">Reference proteome</keyword>
<accession>A0A175YCT7</accession>